<accession>A0A1Y5RGU6</accession>
<evidence type="ECO:0000256" key="6">
    <source>
        <dbReference type="ARBA" id="ARBA00022989"/>
    </source>
</evidence>
<protein>
    <submittedName>
        <fullName evidence="10">Putative 2-aminoethylphosphonate transport system permease protein PhnV</fullName>
    </submittedName>
</protein>
<dbReference type="PROSITE" id="PS50928">
    <property type="entry name" value="ABC_TM1"/>
    <property type="match status" value="1"/>
</dbReference>
<evidence type="ECO:0000256" key="8">
    <source>
        <dbReference type="RuleBase" id="RU363032"/>
    </source>
</evidence>
<evidence type="ECO:0000313" key="10">
    <source>
        <dbReference type="EMBL" id="SLN15971.1"/>
    </source>
</evidence>
<dbReference type="EMBL" id="FWFZ01000001">
    <property type="protein sequence ID" value="SLN15971.1"/>
    <property type="molecule type" value="Genomic_DNA"/>
</dbReference>
<keyword evidence="3" id="KW-1003">Cell membrane</keyword>
<proteinExistence type="inferred from homology"/>
<comment type="subcellular location">
    <subcellularLocation>
        <location evidence="1">Cell inner membrane</location>
        <topology evidence="1">Multi-pass membrane protein</topology>
    </subcellularLocation>
    <subcellularLocation>
        <location evidence="8">Cell membrane</location>
        <topology evidence="8">Multi-pass membrane protein</topology>
    </subcellularLocation>
</comment>
<name>A0A1Y5RGU6_9RHOB</name>
<dbReference type="InterPro" id="IPR000515">
    <property type="entry name" value="MetI-like"/>
</dbReference>
<organism evidence="10 11">
    <name type="scientific">Roseisalinus antarcticus</name>
    <dbReference type="NCBI Taxonomy" id="254357"/>
    <lineage>
        <taxon>Bacteria</taxon>
        <taxon>Pseudomonadati</taxon>
        <taxon>Pseudomonadota</taxon>
        <taxon>Alphaproteobacteria</taxon>
        <taxon>Rhodobacterales</taxon>
        <taxon>Roseobacteraceae</taxon>
        <taxon>Roseisalinus</taxon>
    </lineage>
</organism>
<evidence type="ECO:0000313" key="11">
    <source>
        <dbReference type="Proteomes" id="UP000193900"/>
    </source>
</evidence>
<keyword evidence="2 8" id="KW-0813">Transport</keyword>
<dbReference type="AlphaFoldDB" id="A0A1Y5RGU6"/>
<dbReference type="GO" id="GO:0005886">
    <property type="term" value="C:plasma membrane"/>
    <property type="evidence" value="ECO:0007669"/>
    <property type="project" value="UniProtKB-SubCell"/>
</dbReference>
<keyword evidence="4" id="KW-0997">Cell inner membrane</keyword>
<evidence type="ECO:0000256" key="5">
    <source>
        <dbReference type="ARBA" id="ARBA00022692"/>
    </source>
</evidence>
<dbReference type="CDD" id="cd06261">
    <property type="entry name" value="TM_PBP2"/>
    <property type="match status" value="1"/>
</dbReference>
<dbReference type="Gene3D" id="1.10.3720.10">
    <property type="entry name" value="MetI-like"/>
    <property type="match status" value="1"/>
</dbReference>
<evidence type="ECO:0000256" key="7">
    <source>
        <dbReference type="ARBA" id="ARBA00023136"/>
    </source>
</evidence>
<comment type="similarity">
    <text evidence="8">Belongs to the binding-protein-dependent transport system permease family.</text>
</comment>
<evidence type="ECO:0000256" key="2">
    <source>
        <dbReference type="ARBA" id="ARBA00022448"/>
    </source>
</evidence>
<dbReference type="OrthoDB" id="6496035at2"/>
<dbReference type="InterPro" id="IPR035906">
    <property type="entry name" value="MetI-like_sf"/>
</dbReference>
<dbReference type="Pfam" id="PF00528">
    <property type="entry name" value="BPD_transp_1"/>
    <property type="match status" value="1"/>
</dbReference>
<dbReference type="GO" id="GO:0055085">
    <property type="term" value="P:transmembrane transport"/>
    <property type="evidence" value="ECO:0007669"/>
    <property type="project" value="InterPro"/>
</dbReference>
<evidence type="ECO:0000256" key="4">
    <source>
        <dbReference type="ARBA" id="ARBA00022519"/>
    </source>
</evidence>
<evidence type="ECO:0000259" key="9">
    <source>
        <dbReference type="PROSITE" id="PS50928"/>
    </source>
</evidence>
<dbReference type="SUPFAM" id="SSF161098">
    <property type="entry name" value="MetI-like"/>
    <property type="match status" value="1"/>
</dbReference>
<feature type="transmembrane region" description="Helical" evidence="8">
    <location>
        <begin position="116"/>
        <end position="140"/>
    </location>
</feature>
<dbReference type="RefSeq" id="WP_085877164.1">
    <property type="nucleotide sequence ID" value="NZ_FWFZ01000001.1"/>
</dbReference>
<feature type="transmembrane region" description="Helical" evidence="8">
    <location>
        <begin position="160"/>
        <end position="179"/>
    </location>
</feature>
<feature type="transmembrane region" description="Helical" evidence="8">
    <location>
        <begin position="30"/>
        <end position="53"/>
    </location>
</feature>
<dbReference type="Proteomes" id="UP000193900">
    <property type="component" value="Unassembled WGS sequence"/>
</dbReference>
<gene>
    <name evidence="10" type="primary">phnV</name>
    <name evidence="10" type="ORF">ROA7023_00239</name>
</gene>
<keyword evidence="6 8" id="KW-1133">Transmembrane helix</keyword>
<evidence type="ECO:0000256" key="1">
    <source>
        <dbReference type="ARBA" id="ARBA00004429"/>
    </source>
</evidence>
<dbReference type="PANTHER" id="PTHR43357:SF4">
    <property type="entry name" value="INNER MEMBRANE ABC TRANSPORTER PERMEASE PROTEIN YDCV"/>
    <property type="match status" value="1"/>
</dbReference>
<feature type="domain" description="ABC transmembrane type-1" evidence="9">
    <location>
        <begin position="1"/>
        <end position="180"/>
    </location>
</feature>
<sequence length="192" mass="20814">MSVVVSTTLGTMAALALVRGNLPFSGALSALFVSPLMVPSILTGLAIFQMFYLTDLGRGFWALLIAHIAVKIPYTIRTVTAVLTDFDRSLEDAAASLGATPWEVFREVTMPLIKPGVIAGAMFGFIVSFDQFEVSLFLVAPNSTTLPIHMFNYLRFNFDPTIAAASLVTLVMATVAVLVMERLMGLQSYVRL</sequence>
<evidence type="ECO:0000256" key="3">
    <source>
        <dbReference type="ARBA" id="ARBA00022475"/>
    </source>
</evidence>
<keyword evidence="11" id="KW-1185">Reference proteome</keyword>
<keyword evidence="7 8" id="KW-0472">Membrane</keyword>
<dbReference type="PANTHER" id="PTHR43357">
    <property type="entry name" value="INNER MEMBRANE ABC TRANSPORTER PERMEASE PROTEIN YDCV"/>
    <property type="match status" value="1"/>
</dbReference>
<keyword evidence="5 8" id="KW-0812">Transmembrane</keyword>
<reference evidence="10 11" key="1">
    <citation type="submission" date="2017-03" db="EMBL/GenBank/DDBJ databases">
        <authorList>
            <person name="Afonso C.L."/>
            <person name="Miller P.J."/>
            <person name="Scott M.A."/>
            <person name="Spackman E."/>
            <person name="Goraichik I."/>
            <person name="Dimitrov K.M."/>
            <person name="Suarez D.L."/>
            <person name="Swayne D.E."/>
        </authorList>
    </citation>
    <scope>NUCLEOTIDE SEQUENCE [LARGE SCALE GENOMIC DNA]</scope>
    <source>
        <strain evidence="10 11">CECT 7023</strain>
    </source>
</reference>